<keyword evidence="4" id="KW-0808">Transferase</keyword>
<keyword evidence="9" id="KW-1185">Reference proteome</keyword>
<dbReference type="InterPro" id="IPR007554">
    <property type="entry name" value="Glycerophosphate_synth"/>
</dbReference>
<evidence type="ECO:0000256" key="6">
    <source>
        <dbReference type="ARBA" id="ARBA00023136"/>
    </source>
</evidence>
<evidence type="ECO:0000313" key="9">
    <source>
        <dbReference type="Proteomes" id="UP001596282"/>
    </source>
</evidence>
<dbReference type="PANTHER" id="PTHR37316:SF2">
    <property type="entry name" value="TEICHOIC ACID RIBITOL-PHOSPHATE POLYMERASE TARK"/>
    <property type="match status" value="1"/>
</dbReference>
<proteinExistence type="inferred from homology"/>
<evidence type="ECO:0000256" key="3">
    <source>
        <dbReference type="ARBA" id="ARBA00022475"/>
    </source>
</evidence>
<keyword evidence="3" id="KW-1003">Cell membrane</keyword>
<protein>
    <submittedName>
        <fullName evidence="8">CDP-glycerol glycerophosphotransferase family protein</fullName>
    </submittedName>
</protein>
<dbReference type="InterPro" id="IPR043148">
    <property type="entry name" value="TagF_C"/>
</dbReference>
<evidence type="ECO:0000313" key="8">
    <source>
        <dbReference type="EMBL" id="MFC6181588.1"/>
    </source>
</evidence>
<comment type="caution">
    <text evidence="8">The sequence shown here is derived from an EMBL/GenBank/DDBJ whole genome shotgun (WGS) entry which is preliminary data.</text>
</comment>
<dbReference type="SUPFAM" id="SSF53756">
    <property type="entry name" value="UDP-Glycosyltransferase/glycogen phosphorylase"/>
    <property type="match status" value="1"/>
</dbReference>
<organism evidence="8 9">
    <name type="scientific">Lactiplantibacillus daowaiensis</name>
    <dbReference type="NCBI Taxonomy" id="2559918"/>
    <lineage>
        <taxon>Bacteria</taxon>
        <taxon>Bacillati</taxon>
        <taxon>Bacillota</taxon>
        <taxon>Bacilli</taxon>
        <taxon>Lactobacillales</taxon>
        <taxon>Lactobacillaceae</taxon>
        <taxon>Lactiplantibacillus</taxon>
    </lineage>
</organism>
<evidence type="ECO:0000256" key="1">
    <source>
        <dbReference type="ARBA" id="ARBA00004202"/>
    </source>
</evidence>
<evidence type="ECO:0000256" key="2">
    <source>
        <dbReference type="ARBA" id="ARBA00010488"/>
    </source>
</evidence>
<feature type="compositionally biased region" description="Polar residues" evidence="7">
    <location>
        <begin position="630"/>
        <end position="640"/>
    </location>
</feature>
<keyword evidence="5" id="KW-0777">Teichoic acid biosynthesis</keyword>
<dbReference type="Gene3D" id="3.40.50.11820">
    <property type="match status" value="1"/>
</dbReference>
<dbReference type="RefSeq" id="WP_137628651.1">
    <property type="nucleotide sequence ID" value="NZ_BJDJ01000011.1"/>
</dbReference>
<feature type="region of interest" description="Disordered" evidence="7">
    <location>
        <begin position="605"/>
        <end position="640"/>
    </location>
</feature>
<gene>
    <name evidence="8" type="ORF">ACFP5Y_10170</name>
</gene>
<evidence type="ECO:0000256" key="5">
    <source>
        <dbReference type="ARBA" id="ARBA00022944"/>
    </source>
</evidence>
<dbReference type="Pfam" id="PF04464">
    <property type="entry name" value="Glyphos_transf"/>
    <property type="match status" value="1"/>
</dbReference>
<dbReference type="InterPro" id="IPR043149">
    <property type="entry name" value="TagF_N"/>
</dbReference>
<sequence>MLTRLKRRAHQVVRHLRRPAPTTDPVADVDDTTPRQLLNEPHLATDVDSLIKRQVTQLDFNGAYLTISGQAWFEQFPETDPEKIIKSLILIDQQGVEITVPLVNVPVKVANFPQAGYHGAINFSKLNNGKPLAPGRYEIRLQLRQYLPKGWLIRRTSIGQIGQAAKDLNYTTKMTSYSAKSNQTFSLIFEYKLAAQAFYVSSHKLSDINPLENEVADAGYELESPTLRAFKRRLLKWWYRWYCLRPIKPDQIAFVSDSRTSISGNFEFIYQALQKQANFKTTFYLKPSIKAKKSFREVRQLAKAIATSRYILLDDFYPLIYPLKIRENADLIQVWHAVGAFKTFGYSRVGMPGGPKPTSLNHRNYTKVLVSSQQVVDKYAEGFGITEDKVLPLGVPRTDVFFDKPKQAQIKARLNEELPFIKGKKVILFAPTFRGNGQQSANYPFETLNFKQLYDNLHDDYVFLLKIHPFVQNKPTIPYEYTDFFYDVSDYREINDLLLIADQLITDYSSVCFEYALLKRPMVFFAPDLADYMRSRSFYFDYFDFIPGQLAENMSELLTQLKHPHIDQTKVDQFVDYFFDDLDGHATDRLVAALNDGFAESTAEEAQLDADGQLRTEDGKVIPDWGQRTHAPTQPKQDQA</sequence>
<feature type="compositionally biased region" description="Basic and acidic residues" evidence="7">
    <location>
        <begin position="612"/>
        <end position="621"/>
    </location>
</feature>
<comment type="similarity">
    <text evidence="2">Belongs to the CDP-glycerol glycerophosphotransferase family.</text>
</comment>
<evidence type="ECO:0000256" key="7">
    <source>
        <dbReference type="SAM" id="MobiDB-lite"/>
    </source>
</evidence>
<dbReference type="PANTHER" id="PTHR37316">
    <property type="entry name" value="TEICHOIC ACID GLYCEROL-PHOSPHATE PRIMASE"/>
    <property type="match status" value="1"/>
</dbReference>
<dbReference type="EMBL" id="JBHSSC010000039">
    <property type="protein sequence ID" value="MFC6181588.1"/>
    <property type="molecule type" value="Genomic_DNA"/>
</dbReference>
<evidence type="ECO:0000256" key="4">
    <source>
        <dbReference type="ARBA" id="ARBA00022679"/>
    </source>
</evidence>
<name>A0ABW1S183_9LACO</name>
<accession>A0ABW1S183</accession>
<dbReference type="InterPro" id="IPR051612">
    <property type="entry name" value="Teichoic_Acid_Biosynth"/>
</dbReference>
<dbReference type="Gene3D" id="3.40.50.12580">
    <property type="match status" value="1"/>
</dbReference>
<comment type="subcellular location">
    <subcellularLocation>
        <location evidence="1">Cell membrane</location>
        <topology evidence="1">Peripheral membrane protein</topology>
    </subcellularLocation>
</comment>
<dbReference type="Proteomes" id="UP001596282">
    <property type="component" value="Unassembled WGS sequence"/>
</dbReference>
<keyword evidence="6" id="KW-0472">Membrane</keyword>
<reference evidence="9" key="1">
    <citation type="journal article" date="2019" name="Int. J. Syst. Evol. Microbiol.">
        <title>The Global Catalogue of Microorganisms (GCM) 10K type strain sequencing project: providing services to taxonomists for standard genome sequencing and annotation.</title>
        <authorList>
            <consortium name="The Broad Institute Genomics Platform"/>
            <consortium name="The Broad Institute Genome Sequencing Center for Infectious Disease"/>
            <person name="Wu L."/>
            <person name="Ma J."/>
        </authorList>
    </citation>
    <scope>NUCLEOTIDE SEQUENCE [LARGE SCALE GENOMIC DNA]</scope>
    <source>
        <strain evidence="9">CCM 8933</strain>
    </source>
</reference>